<evidence type="ECO:0000313" key="5">
    <source>
        <dbReference type="Proteomes" id="UP000252582"/>
    </source>
</evidence>
<dbReference type="InterPro" id="IPR000160">
    <property type="entry name" value="GGDEF_dom"/>
</dbReference>
<gene>
    <name evidence="4" type="ORF">DFR48_109126</name>
</gene>
<feature type="transmembrane region" description="Helical" evidence="1">
    <location>
        <begin position="90"/>
        <end position="111"/>
    </location>
</feature>
<dbReference type="InterPro" id="IPR035919">
    <property type="entry name" value="EAL_sf"/>
</dbReference>
<name>A0A6I7HKG1_9HYPH</name>
<dbReference type="Gene3D" id="3.30.70.270">
    <property type="match status" value="1"/>
</dbReference>
<keyword evidence="5" id="KW-1185">Reference proteome</keyword>
<dbReference type="SUPFAM" id="SSF55073">
    <property type="entry name" value="Nucleotide cyclase"/>
    <property type="match status" value="1"/>
</dbReference>
<evidence type="ECO:0000256" key="1">
    <source>
        <dbReference type="SAM" id="Phobius"/>
    </source>
</evidence>
<dbReference type="CDD" id="cd01949">
    <property type="entry name" value="GGDEF"/>
    <property type="match status" value="1"/>
</dbReference>
<dbReference type="SMART" id="SM00052">
    <property type="entry name" value="EAL"/>
    <property type="match status" value="1"/>
</dbReference>
<keyword evidence="1" id="KW-0812">Transmembrane</keyword>
<dbReference type="PANTHER" id="PTHR44757">
    <property type="entry name" value="DIGUANYLATE CYCLASE DGCP"/>
    <property type="match status" value="1"/>
</dbReference>
<evidence type="ECO:0000259" key="2">
    <source>
        <dbReference type="PROSITE" id="PS50883"/>
    </source>
</evidence>
<dbReference type="Gene3D" id="3.20.20.450">
    <property type="entry name" value="EAL domain"/>
    <property type="match status" value="1"/>
</dbReference>
<evidence type="ECO:0000259" key="3">
    <source>
        <dbReference type="PROSITE" id="PS50887"/>
    </source>
</evidence>
<feature type="domain" description="EAL" evidence="2">
    <location>
        <begin position="503"/>
        <end position="754"/>
    </location>
</feature>
<organism evidence="4 5">
    <name type="scientific">Ciceribacter lividus</name>
    <dbReference type="NCBI Taxonomy" id="1197950"/>
    <lineage>
        <taxon>Bacteria</taxon>
        <taxon>Pseudomonadati</taxon>
        <taxon>Pseudomonadota</taxon>
        <taxon>Alphaproteobacteria</taxon>
        <taxon>Hyphomicrobiales</taxon>
        <taxon>Rhizobiaceae</taxon>
        <taxon>Ciceribacter</taxon>
    </lineage>
</organism>
<dbReference type="InterPro" id="IPR029787">
    <property type="entry name" value="Nucleotide_cyclase"/>
</dbReference>
<feature type="transmembrane region" description="Helical" evidence="1">
    <location>
        <begin position="48"/>
        <end position="69"/>
    </location>
</feature>
<dbReference type="InterPro" id="IPR052155">
    <property type="entry name" value="Biofilm_reg_signaling"/>
</dbReference>
<dbReference type="PANTHER" id="PTHR44757:SF2">
    <property type="entry name" value="BIOFILM ARCHITECTURE MAINTENANCE PROTEIN MBAA"/>
    <property type="match status" value="1"/>
</dbReference>
<comment type="caution">
    <text evidence="4">The sequence shown here is derived from an EMBL/GenBank/DDBJ whole genome shotgun (WGS) entry which is preliminary data.</text>
</comment>
<dbReference type="AlphaFoldDB" id="A0A6I7HKG1"/>
<keyword evidence="1" id="KW-1133">Transmembrane helix</keyword>
<feature type="transmembrane region" description="Helical" evidence="1">
    <location>
        <begin position="142"/>
        <end position="162"/>
    </location>
</feature>
<protein>
    <submittedName>
        <fullName evidence="4">Diguanylate cyclase/phosphodiesterase</fullName>
    </submittedName>
</protein>
<reference evidence="4 5" key="1">
    <citation type="submission" date="2018-07" db="EMBL/GenBank/DDBJ databases">
        <title>Genomic Encyclopedia of Type Strains, Phase IV (KMG-IV): sequencing the most valuable type-strain genomes for metagenomic binning, comparative biology and taxonomic classification.</title>
        <authorList>
            <person name="Goeker M."/>
        </authorList>
    </citation>
    <scope>NUCLEOTIDE SEQUENCE [LARGE SCALE GENOMIC DNA]</scope>
    <source>
        <strain evidence="4 5">DSM 25528</strain>
    </source>
</reference>
<dbReference type="Pfam" id="PF12860">
    <property type="entry name" value="PAS_7"/>
    <property type="match status" value="1"/>
</dbReference>
<keyword evidence="1" id="KW-0472">Membrane</keyword>
<dbReference type="SMART" id="SM00267">
    <property type="entry name" value="GGDEF"/>
    <property type="match status" value="1"/>
</dbReference>
<sequence>MKARSAAVPTDVYLSFVESLFGNRRTLFVGMVAHILTYMAVYHKTRDFFYIGLSLAFLLVFAHRIRLFARFSKADKSLWSRQEIARWEHRYVIGAASTAAILGIGCGYAILFFEDTFVELACVAVTMASMVSVVGRNYGSRLAVSLQTMAACLPIIVAALFADDPYKLLLSIMLIPFMLTTQSMATGVREFLYENVVASQEMKKIAGSFDTALNNMTHGLLMLDPDNRIEVINRKACELLHLGDLTQLKNCDLDVVLRYGTRHAFVDGSMPGLIQKQLSQLTDGTISRAVMQFSEDMILEFSATRRPEGGVVLIFEDVTARVRADRKILHMVRFDALTGLPHRNYFSELVKDELARRRQPGEVGFMVLDVAELKHVNDMRGHLAGDRLLVAIANRLLALAGREALVGHLVGDHFALFFPNVARDTDLEARMRNLHAAASADYEVEGTTMPVSFSAGCVIVDSSDLRMEEWQIKADLALYESKSRGKGVFTVFEQEMDARYVERQRLKTDLAAAVAAGSLGVVYQPMYRLDGSRIDCCEALSRWTHPERGAIPPDVFIHIAEEMGIVSDITRFMIVQACRDCVAWPSYISVSVNLSEHDLRNEAIIQIVMEALKETGLAPERLHLEVTEGSLVEEVANVRLILEQLRTQGITIAIDDFGTGFSSLSYLDTLPVDVVKIDRSFVLDISEDARRFRLLRGIVTMSRQLGLQIVIEGVETEEQLALLRKYECADLIQGYVYSMPVAAETVGLLAERAEMTARATPGLGTAYVEK</sequence>
<dbReference type="SUPFAM" id="SSF141868">
    <property type="entry name" value="EAL domain-like"/>
    <property type="match status" value="1"/>
</dbReference>
<evidence type="ECO:0000313" key="4">
    <source>
        <dbReference type="EMBL" id="RCW22013.1"/>
    </source>
</evidence>
<dbReference type="InterPro" id="IPR001633">
    <property type="entry name" value="EAL_dom"/>
</dbReference>
<dbReference type="CDD" id="cd01948">
    <property type="entry name" value="EAL"/>
    <property type="match status" value="1"/>
</dbReference>
<dbReference type="EMBL" id="QPIX01000009">
    <property type="protein sequence ID" value="RCW22013.1"/>
    <property type="molecule type" value="Genomic_DNA"/>
</dbReference>
<proteinExistence type="predicted"/>
<dbReference type="Pfam" id="PF00563">
    <property type="entry name" value="EAL"/>
    <property type="match status" value="1"/>
</dbReference>
<dbReference type="Pfam" id="PF00990">
    <property type="entry name" value="GGDEF"/>
    <property type="match status" value="1"/>
</dbReference>
<dbReference type="Gene3D" id="3.30.450.20">
    <property type="entry name" value="PAS domain"/>
    <property type="match status" value="1"/>
</dbReference>
<dbReference type="PROSITE" id="PS50887">
    <property type="entry name" value="GGDEF"/>
    <property type="match status" value="1"/>
</dbReference>
<dbReference type="Proteomes" id="UP000252582">
    <property type="component" value="Unassembled WGS sequence"/>
</dbReference>
<dbReference type="InterPro" id="IPR043128">
    <property type="entry name" value="Rev_trsase/Diguanyl_cyclase"/>
</dbReference>
<dbReference type="PROSITE" id="PS50883">
    <property type="entry name" value="EAL"/>
    <property type="match status" value="1"/>
</dbReference>
<feature type="transmembrane region" description="Helical" evidence="1">
    <location>
        <begin position="26"/>
        <end position="42"/>
    </location>
</feature>
<dbReference type="NCBIfam" id="TIGR00254">
    <property type="entry name" value="GGDEF"/>
    <property type="match status" value="1"/>
</dbReference>
<feature type="domain" description="GGDEF" evidence="3">
    <location>
        <begin position="361"/>
        <end position="494"/>
    </location>
</feature>
<dbReference type="RefSeq" id="WP_114364278.1">
    <property type="nucleotide sequence ID" value="NZ_QPIX01000009.1"/>
</dbReference>
<accession>A0A6I7HKG1</accession>
<feature type="transmembrane region" description="Helical" evidence="1">
    <location>
        <begin position="117"/>
        <end position="135"/>
    </location>
</feature>